<evidence type="ECO:0000313" key="3">
    <source>
        <dbReference type="EMBL" id="KEO89194.1"/>
    </source>
</evidence>
<keyword evidence="2" id="KW-0812">Transmembrane</keyword>
<dbReference type="AlphaFoldDB" id="A0A074M738"/>
<protein>
    <recommendedName>
        <fullName evidence="5">TonB C-terminal domain-containing protein</fullName>
    </recommendedName>
</protein>
<proteinExistence type="predicted"/>
<dbReference type="Proteomes" id="UP000027647">
    <property type="component" value="Unassembled WGS sequence"/>
</dbReference>
<accession>A0A074M738</accession>
<gene>
    <name evidence="3" type="ORF">EH31_14265</name>
</gene>
<dbReference type="STRING" id="1044.EH31_14265"/>
<feature type="compositionally biased region" description="Polar residues" evidence="1">
    <location>
        <begin position="104"/>
        <end position="114"/>
    </location>
</feature>
<dbReference type="EMBL" id="JMIW01000006">
    <property type="protein sequence ID" value="KEO89194.1"/>
    <property type="molecule type" value="Genomic_DNA"/>
</dbReference>
<evidence type="ECO:0008006" key="5">
    <source>
        <dbReference type="Google" id="ProtNLM"/>
    </source>
</evidence>
<keyword evidence="2" id="KW-0472">Membrane</keyword>
<feature type="compositionally biased region" description="Gly residues" evidence="1">
    <location>
        <begin position="120"/>
        <end position="142"/>
    </location>
</feature>
<evidence type="ECO:0000256" key="2">
    <source>
        <dbReference type="SAM" id="Phobius"/>
    </source>
</evidence>
<dbReference type="Gene3D" id="3.30.1150.10">
    <property type="match status" value="1"/>
</dbReference>
<feature type="transmembrane region" description="Helical" evidence="2">
    <location>
        <begin position="16"/>
        <end position="34"/>
    </location>
</feature>
<keyword evidence="2" id="KW-1133">Transmembrane helix</keyword>
<dbReference type="eggNOG" id="COG0810">
    <property type="taxonomic scope" value="Bacteria"/>
</dbReference>
<evidence type="ECO:0000313" key="4">
    <source>
        <dbReference type="Proteomes" id="UP000027647"/>
    </source>
</evidence>
<keyword evidence="4" id="KW-1185">Reference proteome</keyword>
<evidence type="ECO:0000256" key="1">
    <source>
        <dbReference type="SAM" id="MobiDB-lite"/>
    </source>
</evidence>
<sequence>MKTKSRYQGKPRYPRWLLLAGIIVFHVVALYGLSRLLAPQLTASIEREVVSALTVTITTPAQPETPPQPDAGAQGEAGKEAVPQPVTAPSPSKIPKRPEPRPRASSTGTANNSGARDAGDGTGNQGAGDGTGSGNGGGGQGNGIAVKPSVRSGSLDPRRDFPVPEGGRATRFGTSVTVVFTVQPDGRATGCSVARTNADAQTTALVCGLVMQKIRFNPAQTRNGEPIASRYGYRVDFRER</sequence>
<organism evidence="3 4">
    <name type="scientific">Erythrobacter longus</name>
    <dbReference type="NCBI Taxonomy" id="1044"/>
    <lineage>
        <taxon>Bacteria</taxon>
        <taxon>Pseudomonadati</taxon>
        <taxon>Pseudomonadota</taxon>
        <taxon>Alphaproteobacteria</taxon>
        <taxon>Sphingomonadales</taxon>
        <taxon>Erythrobacteraceae</taxon>
        <taxon>Erythrobacter/Porphyrobacter group</taxon>
        <taxon>Erythrobacter</taxon>
    </lineage>
</organism>
<feature type="region of interest" description="Disordered" evidence="1">
    <location>
        <begin position="58"/>
        <end position="169"/>
    </location>
</feature>
<comment type="caution">
    <text evidence="3">The sequence shown here is derived from an EMBL/GenBank/DDBJ whole genome shotgun (WGS) entry which is preliminary data.</text>
</comment>
<name>A0A074M738_ERYLO</name>
<reference evidence="3 4" key="1">
    <citation type="submission" date="2014-04" db="EMBL/GenBank/DDBJ databases">
        <title>A comprehensive comparison of genomes of Erythrobacter spp. strains.</title>
        <authorList>
            <person name="Zheng Q."/>
        </authorList>
    </citation>
    <scope>NUCLEOTIDE SEQUENCE [LARGE SCALE GENOMIC DNA]</scope>
    <source>
        <strain evidence="3 4">DSM 6997</strain>
    </source>
</reference>